<dbReference type="InterPro" id="IPR009297">
    <property type="entry name" value="DUF952"/>
</dbReference>
<dbReference type="RefSeq" id="WP_089226263.1">
    <property type="nucleotide sequence ID" value="NZ_CP108152.1"/>
</dbReference>
<keyword evidence="2" id="KW-1185">Reference proteome</keyword>
<sequence length="120" mass="13188">MIFHLVPLDDWLRDPDRPYAPSSLAEDGFVHCAPDEAVALAVADAFYRGTPGPLMVLLIDEEALEARVLWEDADPVPPPGVPQETRFPHVYGRVNRSAVVGMLEVQRDAEGRAVALAVWS</sequence>
<protein>
    <submittedName>
        <fullName evidence="1">Uncharacterized conserved protein, DUF952 family</fullName>
    </submittedName>
</protein>
<dbReference type="Gene3D" id="3.20.170.20">
    <property type="entry name" value="Protein of unknown function DUF952"/>
    <property type="match status" value="1"/>
</dbReference>
<dbReference type="Proteomes" id="UP000198280">
    <property type="component" value="Unassembled WGS sequence"/>
</dbReference>
<gene>
    <name evidence="1" type="ORF">SAMN05216252_114150</name>
</gene>
<evidence type="ECO:0000313" key="2">
    <source>
        <dbReference type="Proteomes" id="UP000198280"/>
    </source>
</evidence>
<proteinExistence type="predicted"/>
<name>A0A239K2D7_9ACTN</name>
<accession>A0A239K2D7</accession>
<reference evidence="1 2" key="1">
    <citation type="submission" date="2017-06" db="EMBL/GenBank/DDBJ databases">
        <authorList>
            <person name="Kim H.J."/>
            <person name="Triplett B.A."/>
        </authorList>
    </citation>
    <scope>NUCLEOTIDE SEQUENCE [LARGE SCALE GENOMIC DNA]</scope>
    <source>
        <strain evidence="1 2">CGMCC 4.1858</strain>
    </source>
</reference>
<evidence type="ECO:0000313" key="1">
    <source>
        <dbReference type="EMBL" id="SNT11948.1"/>
    </source>
</evidence>
<dbReference type="GeneID" id="95789269"/>
<dbReference type="PANTHER" id="PTHR34129:SF1">
    <property type="entry name" value="DUF952 DOMAIN-CONTAINING PROTEIN"/>
    <property type="match status" value="1"/>
</dbReference>
<dbReference type="AlphaFoldDB" id="A0A239K2D7"/>
<dbReference type="EMBL" id="FZOF01000014">
    <property type="protein sequence ID" value="SNT11948.1"/>
    <property type="molecule type" value="Genomic_DNA"/>
</dbReference>
<dbReference type="Pfam" id="PF06108">
    <property type="entry name" value="DUF952"/>
    <property type="match status" value="1"/>
</dbReference>
<dbReference type="OrthoDB" id="5638018at2"/>
<dbReference type="SUPFAM" id="SSF56399">
    <property type="entry name" value="ADP-ribosylation"/>
    <property type="match status" value="1"/>
</dbReference>
<organism evidence="1 2">
    <name type="scientific">Actinacidiphila glaucinigra</name>
    <dbReference type="NCBI Taxonomy" id="235986"/>
    <lineage>
        <taxon>Bacteria</taxon>
        <taxon>Bacillati</taxon>
        <taxon>Actinomycetota</taxon>
        <taxon>Actinomycetes</taxon>
        <taxon>Kitasatosporales</taxon>
        <taxon>Streptomycetaceae</taxon>
        <taxon>Actinacidiphila</taxon>
    </lineage>
</organism>
<dbReference type="PANTHER" id="PTHR34129">
    <property type="entry name" value="BLR1139 PROTEIN"/>
    <property type="match status" value="1"/>
</dbReference>